<comment type="caution">
    <text evidence="1">The sequence shown here is derived from an EMBL/GenBank/DDBJ whole genome shotgun (WGS) entry which is preliminary data.</text>
</comment>
<dbReference type="AlphaFoldDB" id="A0A6B1FTH5"/>
<dbReference type="Gene3D" id="3.30.460.10">
    <property type="entry name" value="Beta Polymerase, domain 2"/>
    <property type="match status" value="1"/>
</dbReference>
<proteinExistence type="predicted"/>
<protein>
    <submittedName>
        <fullName evidence="1">Uncharacterized protein</fullName>
    </submittedName>
</protein>
<reference evidence="1" key="1">
    <citation type="submission" date="2019-09" db="EMBL/GenBank/DDBJ databases">
        <title>Characterisation of the sponge microbiome using genome-centric metagenomics.</title>
        <authorList>
            <person name="Engelberts J.P."/>
            <person name="Robbins S.J."/>
            <person name="De Goeij J.M."/>
            <person name="Aranda M."/>
            <person name="Bell S.C."/>
            <person name="Webster N.S."/>
        </authorList>
    </citation>
    <scope>NUCLEOTIDE SEQUENCE</scope>
    <source>
        <strain evidence="1">SB0675_bin_29</strain>
    </source>
</reference>
<accession>A0A6B1FTH5</accession>
<dbReference type="InterPro" id="IPR043519">
    <property type="entry name" value="NT_sf"/>
</dbReference>
<dbReference type="EMBL" id="VYDA01000032">
    <property type="protein sequence ID" value="MYH60383.1"/>
    <property type="molecule type" value="Genomic_DNA"/>
</dbReference>
<gene>
    <name evidence="1" type="ORF">F4148_00960</name>
</gene>
<evidence type="ECO:0000313" key="1">
    <source>
        <dbReference type="EMBL" id="MYH60383.1"/>
    </source>
</evidence>
<organism evidence="1">
    <name type="scientific">Caldilineaceae bacterium SB0675_bin_29</name>
    <dbReference type="NCBI Taxonomy" id="2605266"/>
    <lineage>
        <taxon>Bacteria</taxon>
        <taxon>Bacillati</taxon>
        <taxon>Chloroflexota</taxon>
        <taxon>Caldilineae</taxon>
        <taxon>Caldilineales</taxon>
        <taxon>Caldilineaceae</taxon>
    </lineage>
</organism>
<sequence length="104" mass="11573">MNAQIKIPKDVVADFCQRHQIRRLALLQKSLSSAEDLNLIVEFDSSVKVGLLDLGRMEREVSKALGRPTHLLTNKGVEKSLNPLFKESIVESAVIQYGAGNDNR</sequence>
<name>A0A6B1FTH5_9CHLR</name>